<feature type="region of interest" description="Disordered" evidence="17">
    <location>
        <begin position="1"/>
        <end position="27"/>
    </location>
</feature>
<keyword evidence="20" id="KW-1185">Reference proteome</keyword>
<dbReference type="SUPFAM" id="SSF52540">
    <property type="entry name" value="P-loop containing nucleoside triphosphate hydrolases"/>
    <property type="match status" value="1"/>
</dbReference>
<feature type="domain" description="UvrA DNA-binding" evidence="18">
    <location>
        <begin position="182"/>
        <end position="287"/>
    </location>
</feature>
<evidence type="ECO:0000259" key="18">
    <source>
        <dbReference type="Pfam" id="PF17755"/>
    </source>
</evidence>
<keyword evidence="2" id="KW-0963">Cytoplasm</keyword>
<evidence type="ECO:0000256" key="2">
    <source>
        <dbReference type="ARBA" id="ARBA00022490"/>
    </source>
</evidence>
<dbReference type="InterPro" id="IPR041552">
    <property type="entry name" value="UvrA_DNA-bd"/>
</dbReference>
<comment type="similarity">
    <text evidence="14">Belongs to the ABC transporter superfamily. UvrA family.</text>
</comment>
<keyword evidence="8" id="KW-0863">Zinc-finger</keyword>
<keyword evidence="12" id="KW-0238">DNA-binding</keyword>
<proteinExistence type="inferred from homology"/>
<evidence type="ECO:0000256" key="4">
    <source>
        <dbReference type="ARBA" id="ARBA00022737"/>
    </source>
</evidence>
<organism evidence="19 20">
    <name type="scientific">Streptomyces varsoviensis</name>
    <dbReference type="NCBI Taxonomy" id="67373"/>
    <lineage>
        <taxon>Bacteria</taxon>
        <taxon>Bacillati</taxon>
        <taxon>Actinomycetota</taxon>
        <taxon>Actinomycetes</taxon>
        <taxon>Kitasatosporales</taxon>
        <taxon>Streptomycetaceae</taxon>
        <taxon>Streptomyces</taxon>
    </lineage>
</organism>
<evidence type="ECO:0000256" key="8">
    <source>
        <dbReference type="ARBA" id="ARBA00022771"/>
    </source>
</evidence>
<keyword evidence="4" id="KW-0677">Repeat</keyword>
<evidence type="ECO:0000256" key="12">
    <source>
        <dbReference type="ARBA" id="ARBA00023125"/>
    </source>
</evidence>
<dbReference type="EMBL" id="LGUT01004299">
    <property type="protein sequence ID" value="KOG55126.1"/>
    <property type="molecule type" value="Genomic_DNA"/>
</dbReference>
<gene>
    <name evidence="19" type="ORF">ADK38_43820</name>
</gene>
<evidence type="ECO:0000256" key="14">
    <source>
        <dbReference type="ARBA" id="ARBA00038000"/>
    </source>
</evidence>
<dbReference type="Gene3D" id="1.10.8.280">
    <property type="entry name" value="ABC transporter ATPase domain-like"/>
    <property type="match status" value="1"/>
</dbReference>
<evidence type="ECO:0000256" key="7">
    <source>
        <dbReference type="ARBA" id="ARBA00022769"/>
    </source>
</evidence>
<dbReference type="InterPro" id="IPR027417">
    <property type="entry name" value="P-loop_NTPase"/>
</dbReference>
<evidence type="ECO:0000313" key="19">
    <source>
        <dbReference type="EMBL" id="KOG55126.1"/>
    </source>
</evidence>
<comment type="caution">
    <text evidence="19">The sequence shown here is derived from an EMBL/GenBank/DDBJ whole genome shotgun (WGS) entry which is preliminary data.</text>
</comment>
<keyword evidence="13" id="KW-0234">DNA repair</keyword>
<keyword evidence="9" id="KW-0862">Zinc</keyword>
<evidence type="ECO:0000256" key="5">
    <source>
        <dbReference type="ARBA" id="ARBA00022741"/>
    </source>
</evidence>
<keyword evidence="6" id="KW-0227">DNA damage</keyword>
<keyword evidence="3" id="KW-0479">Metal-binding</keyword>
<name>A0ABR5ISN0_9ACTN</name>
<evidence type="ECO:0000256" key="11">
    <source>
        <dbReference type="ARBA" id="ARBA00022881"/>
    </source>
</evidence>
<keyword evidence="11" id="KW-0267">Excision nuclease</keyword>
<evidence type="ECO:0000256" key="3">
    <source>
        <dbReference type="ARBA" id="ARBA00022723"/>
    </source>
</evidence>
<evidence type="ECO:0000256" key="1">
    <source>
        <dbReference type="ARBA" id="ARBA00004496"/>
    </source>
</evidence>
<dbReference type="PANTHER" id="PTHR43152:SF1">
    <property type="entry name" value="UVRA PROTEIN"/>
    <property type="match status" value="1"/>
</dbReference>
<evidence type="ECO:0000256" key="13">
    <source>
        <dbReference type="ARBA" id="ARBA00023204"/>
    </source>
</evidence>
<feature type="non-terminal residue" evidence="19">
    <location>
        <position position="302"/>
    </location>
</feature>
<reference evidence="19 20" key="1">
    <citation type="submission" date="2015-07" db="EMBL/GenBank/DDBJ databases">
        <authorList>
            <person name="Ju K.-S."/>
            <person name="Doroghazi J.R."/>
            <person name="Metcalf W.W."/>
        </authorList>
    </citation>
    <scope>NUCLEOTIDE SEQUENCE [LARGE SCALE GENOMIC DNA]</scope>
    <source>
        <strain evidence="19 20">NRRL B-3589</strain>
    </source>
</reference>
<dbReference type="Proteomes" id="UP000037020">
    <property type="component" value="Unassembled WGS sequence"/>
</dbReference>
<evidence type="ECO:0000256" key="16">
    <source>
        <dbReference type="ARBA" id="ARBA00042156"/>
    </source>
</evidence>
<evidence type="ECO:0000256" key="6">
    <source>
        <dbReference type="ARBA" id="ARBA00022763"/>
    </source>
</evidence>
<keyword evidence="10" id="KW-0067">ATP-binding</keyword>
<sequence>MNDPAGPARPDGHHPAPGPGAPYGAAAHDPYVRVRGAREHNLRAVDVDIPRDALVVFTGVSGSGKSSLAFGTVYAEAQRRYFESVAPYARRLIHQVGAPKVEEITGLPPAVALEQRRSAPTSRSSVGTVTTLSNSLRMLYSRAGDYPDGAPRLDSDAFSPNTAAGACPECHGLGRVHEVTEDSLVPDGSLTIREGAIAAWPGAWQGKNLRDILAALDYDIDRPWRELPRADRDWILFTDEQPVVTVHPVRDAGRIQRPYQGTYMSARRYVLHTFADSQSATLRARVQRYLVSGACPACRGRR</sequence>
<keyword evidence="5" id="KW-0547">Nucleotide-binding</keyword>
<dbReference type="Pfam" id="PF17755">
    <property type="entry name" value="UvrA_DNA-bind"/>
    <property type="match status" value="1"/>
</dbReference>
<accession>A0ABR5ISN0</accession>
<dbReference type="Gene3D" id="3.40.50.300">
    <property type="entry name" value="P-loop containing nucleotide triphosphate hydrolases"/>
    <property type="match status" value="1"/>
</dbReference>
<evidence type="ECO:0000256" key="17">
    <source>
        <dbReference type="SAM" id="MobiDB-lite"/>
    </source>
</evidence>
<dbReference type="PANTHER" id="PTHR43152">
    <property type="entry name" value="UVRABC SYSTEM PROTEIN A"/>
    <property type="match status" value="1"/>
</dbReference>
<protein>
    <recommendedName>
        <fullName evidence="15">UvrABC system protein A</fullName>
    </recommendedName>
    <alternativeName>
        <fullName evidence="16">Excinuclease ABC subunit A</fullName>
    </alternativeName>
</protein>
<evidence type="ECO:0000256" key="10">
    <source>
        <dbReference type="ARBA" id="ARBA00022840"/>
    </source>
</evidence>
<evidence type="ECO:0000256" key="15">
    <source>
        <dbReference type="ARBA" id="ARBA00039316"/>
    </source>
</evidence>
<evidence type="ECO:0000313" key="20">
    <source>
        <dbReference type="Proteomes" id="UP000037020"/>
    </source>
</evidence>
<evidence type="ECO:0000256" key="9">
    <source>
        <dbReference type="ARBA" id="ARBA00022833"/>
    </source>
</evidence>
<keyword evidence="7" id="KW-0228">DNA excision</keyword>
<comment type="subcellular location">
    <subcellularLocation>
        <location evidence="1">Cytoplasm</location>
    </subcellularLocation>
</comment>
<dbReference type="Gene3D" id="1.20.1580.10">
    <property type="entry name" value="ABC transporter ATPase like domain"/>
    <property type="match status" value="1"/>
</dbReference>